<evidence type="ECO:0008006" key="6">
    <source>
        <dbReference type="Google" id="ProtNLM"/>
    </source>
</evidence>
<dbReference type="InterPro" id="IPR036396">
    <property type="entry name" value="Cyt_P450_sf"/>
</dbReference>
<keyword evidence="3" id="KW-0472">Membrane</keyword>
<dbReference type="EMBL" id="JAFJYH010000241">
    <property type="protein sequence ID" value="KAG4414963.1"/>
    <property type="molecule type" value="Genomic_DNA"/>
</dbReference>
<sequence length="550" mass="62259">MATKSTLSVLGLPLLLIYFFIRNAEALFTHTSLTKSSLALAGGVFYLCFLFSFALFKLYIYPFYFSPLRNLPEPKGSGWLWAHASQIRSNHNGEPYRRWISSVPNKGLIRFRTLFNQERIFLTSTEALREVLVTNSYDFVKPEQASFTFRKILGDGVLVAEGPSHKRQRKILMPAFAFRHIKDLYPVFWTQALKSVHAITTAISTPSLPGQRPSNIQNTYDWASRTTLDIIGVAGMGFEFNSISNVNGDIYRSYHDLFMTEPPFFRWINIGVSIPFQYIFPIIKKIFPNMKSSVQTIRAVAYDLIRQKKEAAEKGRKMGVDILSVAMESGGLNDDELANQVMTFLAAGHETTASALTWTMFLLCRHPEVQRRLREEVRGKLVDGSTGKLKDEVDALEIDHLPYLNAVCNEVLRIMPSVPLTIRVPTRDTTILGQAVPKGTHVLMAAWAMNVSKEYWGEDALEFNPERWMTEGNSNSGGVTNNFANLTFLHGPRSCIGKDFSKSELLCLVAAWFGNFECELETPRLEKDMIGWVTLRPKHGLPVRFKQIMG</sequence>
<protein>
    <recommendedName>
        <fullName evidence="6">Cytochrome P450</fullName>
    </recommendedName>
</protein>
<organism evidence="4 5">
    <name type="scientific">Cadophora malorum</name>
    <dbReference type="NCBI Taxonomy" id="108018"/>
    <lineage>
        <taxon>Eukaryota</taxon>
        <taxon>Fungi</taxon>
        <taxon>Dikarya</taxon>
        <taxon>Ascomycota</taxon>
        <taxon>Pezizomycotina</taxon>
        <taxon>Leotiomycetes</taxon>
        <taxon>Helotiales</taxon>
        <taxon>Ploettnerulaceae</taxon>
        <taxon>Cadophora</taxon>
    </lineage>
</organism>
<dbReference type="GO" id="GO:0016705">
    <property type="term" value="F:oxidoreductase activity, acting on paired donors, with incorporation or reduction of molecular oxygen"/>
    <property type="evidence" value="ECO:0007669"/>
    <property type="project" value="InterPro"/>
</dbReference>
<evidence type="ECO:0000256" key="3">
    <source>
        <dbReference type="SAM" id="Phobius"/>
    </source>
</evidence>
<dbReference type="InterPro" id="IPR002401">
    <property type="entry name" value="Cyt_P450_E_grp-I"/>
</dbReference>
<dbReference type="SUPFAM" id="SSF48264">
    <property type="entry name" value="Cytochrome P450"/>
    <property type="match status" value="1"/>
</dbReference>
<gene>
    <name evidence="4" type="ORF">IFR04_011891</name>
</gene>
<keyword evidence="3" id="KW-0812">Transmembrane</keyword>
<dbReference type="FunFam" id="1.10.630.10:FF:000051">
    <property type="entry name" value="Cytochrome P450 monooxygenase (Fum15)"/>
    <property type="match status" value="1"/>
</dbReference>
<reference evidence="4" key="1">
    <citation type="submission" date="2021-02" db="EMBL/GenBank/DDBJ databases">
        <title>Genome sequence Cadophora malorum strain M34.</title>
        <authorList>
            <person name="Stefanovic E."/>
            <person name="Vu D."/>
            <person name="Scully C."/>
            <person name="Dijksterhuis J."/>
            <person name="Roader J."/>
            <person name="Houbraken J."/>
        </authorList>
    </citation>
    <scope>NUCLEOTIDE SEQUENCE</scope>
    <source>
        <strain evidence="4">M34</strain>
    </source>
</reference>
<evidence type="ECO:0000256" key="1">
    <source>
        <dbReference type="ARBA" id="ARBA00010617"/>
    </source>
</evidence>
<dbReference type="Pfam" id="PF00067">
    <property type="entry name" value="p450"/>
    <property type="match status" value="1"/>
</dbReference>
<dbReference type="Gene3D" id="1.10.630.10">
    <property type="entry name" value="Cytochrome P450"/>
    <property type="match status" value="1"/>
</dbReference>
<evidence type="ECO:0000256" key="2">
    <source>
        <dbReference type="PIRSR" id="PIRSR602401-1"/>
    </source>
</evidence>
<keyword evidence="2" id="KW-0479">Metal-binding</keyword>
<feature type="transmembrane region" description="Helical" evidence="3">
    <location>
        <begin position="36"/>
        <end position="60"/>
    </location>
</feature>
<keyword evidence="3" id="KW-1133">Transmembrane helix</keyword>
<dbReference type="InterPro" id="IPR001128">
    <property type="entry name" value="Cyt_P450"/>
</dbReference>
<dbReference type="PANTHER" id="PTHR24305">
    <property type="entry name" value="CYTOCHROME P450"/>
    <property type="match status" value="1"/>
</dbReference>
<keyword evidence="2" id="KW-0408">Iron</keyword>
<dbReference type="PRINTS" id="PR00463">
    <property type="entry name" value="EP450I"/>
</dbReference>
<keyword evidence="2" id="KW-0349">Heme</keyword>
<dbReference type="CDD" id="cd11069">
    <property type="entry name" value="CYP_FUM15-like"/>
    <property type="match status" value="1"/>
</dbReference>
<feature type="binding site" description="axial binding residue" evidence="2">
    <location>
        <position position="495"/>
    </location>
    <ligand>
        <name>heme</name>
        <dbReference type="ChEBI" id="CHEBI:30413"/>
    </ligand>
    <ligandPart>
        <name>Fe</name>
        <dbReference type="ChEBI" id="CHEBI:18248"/>
    </ligandPart>
</feature>
<dbReference type="Proteomes" id="UP000664132">
    <property type="component" value="Unassembled WGS sequence"/>
</dbReference>
<comment type="similarity">
    <text evidence="1">Belongs to the cytochrome P450 family.</text>
</comment>
<dbReference type="InterPro" id="IPR050121">
    <property type="entry name" value="Cytochrome_P450_monoxygenase"/>
</dbReference>
<dbReference type="GO" id="GO:0020037">
    <property type="term" value="F:heme binding"/>
    <property type="evidence" value="ECO:0007669"/>
    <property type="project" value="InterPro"/>
</dbReference>
<proteinExistence type="inferred from homology"/>
<comment type="cofactor">
    <cofactor evidence="2">
        <name>heme</name>
        <dbReference type="ChEBI" id="CHEBI:30413"/>
    </cofactor>
</comment>
<comment type="caution">
    <text evidence="4">The sequence shown here is derived from an EMBL/GenBank/DDBJ whole genome shotgun (WGS) entry which is preliminary data.</text>
</comment>
<dbReference type="OrthoDB" id="1470350at2759"/>
<dbReference type="GO" id="GO:0004497">
    <property type="term" value="F:monooxygenase activity"/>
    <property type="evidence" value="ECO:0007669"/>
    <property type="project" value="InterPro"/>
</dbReference>
<dbReference type="GO" id="GO:0005506">
    <property type="term" value="F:iron ion binding"/>
    <property type="evidence" value="ECO:0007669"/>
    <property type="project" value="InterPro"/>
</dbReference>
<dbReference type="AlphaFoldDB" id="A0A8H7TA17"/>
<accession>A0A8H7TA17</accession>
<name>A0A8H7TA17_9HELO</name>
<evidence type="ECO:0000313" key="5">
    <source>
        <dbReference type="Proteomes" id="UP000664132"/>
    </source>
</evidence>
<dbReference type="PRINTS" id="PR00385">
    <property type="entry name" value="P450"/>
</dbReference>
<dbReference type="PANTHER" id="PTHR24305:SF166">
    <property type="entry name" value="CYTOCHROME P450 12A4, MITOCHONDRIAL-RELATED"/>
    <property type="match status" value="1"/>
</dbReference>
<evidence type="ECO:0000313" key="4">
    <source>
        <dbReference type="EMBL" id="KAG4414963.1"/>
    </source>
</evidence>
<keyword evidence="5" id="KW-1185">Reference proteome</keyword>